<keyword evidence="5" id="KW-0408">Iron</keyword>
<dbReference type="GO" id="GO:0016705">
    <property type="term" value="F:oxidoreductase activity, acting on paired donors, with incorporation or reduction of molecular oxygen"/>
    <property type="evidence" value="ECO:0007669"/>
    <property type="project" value="InterPro"/>
</dbReference>
<dbReference type="GO" id="GO:0020037">
    <property type="term" value="F:heme binding"/>
    <property type="evidence" value="ECO:0007669"/>
    <property type="project" value="InterPro"/>
</dbReference>
<keyword evidence="8" id="KW-1185">Reference proteome</keyword>
<evidence type="ECO:0000256" key="2">
    <source>
        <dbReference type="ARBA" id="ARBA00022617"/>
    </source>
</evidence>
<evidence type="ECO:0000256" key="3">
    <source>
        <dbReference type="ARBA" id="ARBA00022723"/>
    </source>
</evidence>
<evidence type="ECO:0000256" key="4">
    <source>
        <dbReference type="ARBA" id="ARBA00023002"/>
    </source>
</evidence>
<dbReference type="FunFam" id="1.10.630.10:FF:000018">
    <property type="entry name" value="Cytochrome P450 monooxygenase"/>
    <property type="match status" value="1"/>
</dbReference>
<dbReference type="PANTHER" id="PTHR46696">
    <property type="entry name" value="P450, PUTATIVE (EUROFUNG)-RELATED"/>
    <property type="match status" value="1"/>
</dbReference>
<dbReference type="GO" id="GO:0005506">
    <property type="term" value="F:iron ion binding"/>
    <property type="evidence" value="ECO:0007669"/>
    <property type="project" value="InterPro"/>
</dbReference>
<keyword evidence="2" id="KW-0349">Heme</keyword>
<dbReference type="PRINTS" id="PR00359">
    <property type="entry name" value="BP450"/>
</dbReference>
<dbReference type="AlphaFoldDB" id="A0A937EHX3"/>
<keyword evidence="3" id="KW-0479">Metal-binding</keyword>
<evidence type="ECO:0000256" key="1">
    <source>
        <dbReference type="ARBA" id="ARBA00010617"/>
    </source>
</evidence>
<proteinExistence type="inferred from homology"/>
<evidence type="ECO:0000313" key="8">
    <source>
        <dbReference type="Proteomes" id="UP000661858"/>
    </source>
</evidence>
<gene>
    <name evidence="7" type="ORF">JK359_12100</name>
</gene>
<accession>A0A937EHX3</accession>
<comment type="similarity">
    <text evidence="1">Belongs to the cytochrome P450 family.</text>
</comment>
<keyword evidence="4" id="KW-0560">Oxidoreductase</keyword>
<keyword evidence="6" id="KW-0503">Monooxygenase</keyword>
<dbReference type="Gene3D" id="1.10.630.10">
    <property type="entry name" value="Cytochrome P450"/>
    <property type="match status" value="1"/>
</dbReference>
<dbReference type="InterPro" id="IPR002397">
    <property type="entry name" value="Cyt_P450_B"/>
</dbReference>
<dbReference type="PANTHER" id="PTHR46696:SF1">
    <property type="entry name" value="CYTOCHROME P450 YJIB-RELATED"/>
    <property type="match status" value="1"/>
</dbReference>
<dbReference type="EMBL" id="JAERRK010000005">
    <property type="protein sequence ID" value="MBL1082712.1"/>
    <property type="molecule type" value="Genomic_DNA"/>
</dbReference>
<protein>
    <submittedName>
        <fullName evidence="7">Cytochrome P450</fullName>
    </submittedName>
</protein>
<organism evidence="7 8">
    <name type="scientific">Streptomyces actinomycinicus</name>
    <dbReference type="NCBI Taxonomy" id="1695166"/>
    <lineage>
        <taxon>Bacteria</taxon>
        <taxon>Bacillati</taxon>
        <taxon>Actinomycetota</taxon>
        <taxon>Actinomycetes</taxon>
        <taxon>Kitasatosporales</taxon>
        <taxon>Streptomycetaceae</taxon>
        <taxon>Streptomyces</taxon>
    </lineage>
</organism>
<dbReference type="GO" id="GO:0004497">
    <property type="term" value="F:monooxygenase activity"/>
    <property type="evidence" value="ECO:0007669"/>
    <property type="project" value="UniProtKB-KW"/>
</dbReference>
<evidence type="ECO:0000256" key="6">
    <source>
        <dbReference type="ARBA" id="ARBA00023033"/>
    </source>
</evidence>
<name>A0A937EHX3_9ACTN</name>
<dbReference type="SUPFAM" id="SSF48264">
    <property type="entry name" value="Cytochrome P450"/>
    <property type="match status" value="1"/>
</dbReference>
<dbReference type="CDD" id="cd11033">
    <property type="entry name" value="CYP142-like"/>
    <property type="match status" value="1"/>
</dbReference>
<sequence length="413" mass="45811">MTRPVVDLTDPDRFVRQEHHAMLAWLRENDPVHWHETGQDGGFWALTGYEEISQVYLDHTGFSSESGPMLGGSFRSEKDPSAGLMMVATDLPRHRMIRQQLHWAFSQDMLRRVAEQVTRLVTTALERALADGGCDFATDVATELPAGAVMAITGVSYRDAHDLIGMTRRMIGFRDPHFTDPAEDERLVLAMTQADIFEFFAEVLRARRKNPGPDLISRLLKAEMNGRAWTEDEILYNCMNIAVGGNETSSYTACSGLEALIGHPGQYAELRQTPGLLDSAVNEILRWSSTNLYVRRGALRDVEIGGRMIRSGDVVTLWNASANRDAKQFTDPETFDLARTPNRHLSYGAGLHRCIGAMLAQTELSVLFRAIAGLPVTAALSGPVQRLRSNFINGTISLPVTFHGRNGTGDRPE</sequence>
<evidence type="ECO:0000313" key="7">
    <source>
        <dbReference type="EMBL" id="MBL1082712.1"/>
    </source>
</evidence>
<dbReference type="InterPro" id="IPR001128">
    <property type="entry name" value="Cyt_P450"/>
</dbReference>
<dbReference type="RefSeq" id="WP_201834884.1">
    <property type="nucleotide sequence ID" value="NZ_JAERRK010000005.1"/>
</dbReference>
<dbReference type="Proteomes" id="UP000661858">
    <property type="component" value="Unassembled WGS sequence"/>
</dbReference>
<comment type="caution">
    <text evidence="7">The sequence shown here is derived from an EMBL/GenBank/DDBJ whole genome shotgun (WGS) entry which is preliminary data.</text>
</comment>
<evidence type="ECO:0000256" key="5">
    <source>
        <dbReference type="ARBA" id="ARBA00023004"/>
    </source>
</evidence>
<dbReference type="Pfam" id="PF00067">
    <property type="entry name" value="p450"/>
    <property type="match status" value="1"/>
</dbReference>
<dbReference type="InterPro" id="IPR036396">
    <property type="entry name" value="Cyt_P450_sf"/>
</dbReference>
<reference evidence="7" key="1">
    <citation type="submission" date="2021-01" db="EMBL/GenBank/DDBJ databases">
        <title>WGS of actinomycetes isolated from Thailand.</title>
        <authorList>
            <person name="Thawai C."/>
        </authorList>
    </citation>
    <scope>NUCLEOTIDE SEQUENCE</scope>
    <source>
        <strain evidence="7">RCU-197</strain>
    </source>
</reference>